<sequence length="207" mass="21761">MRRLRGLQGRIPGPVPPPGRGGRPPAPGAVPRAGSHAHLVRGRDHAGAGPARASRWSEAKAVDVAVQVCRRVDQIHAKGLIHNDLKADNVMLDKALGVSVIDFGTATPVGGVVGYQTDGSFRGEWLAPELLIGGASTRASDAYSVGFLLGQIRDAMKRPSKKARASGGVHERFASAIEGAQRPEPERRLTLSEIAGQLKPPKKGVSS</sequence>
<dbReference type="SMART" id="SM00220">
    <property type="entry name" value="S_TKc"/>
    <property type="match status" value="1"/>
</dbReference>
<protein>
    <recommendedName>
        <fullName evidence="2">Protein kinase domain-containing protein</fullName>
    </recommendedName>
</protein>
<dbReference type="OrthoDB" id="6368938at2759"/>
<dbReference type="GO" id="GO:0004672">
    <property type="term" value="F:protein kinase activity"/>
    <property type="evidence" value="ECO:0007669"/>
    <property type="project" value="InterPro"/>
</dbReference>
<dbReference type="InterPro" id="IPR000719">
    <property type="entry name" value="Prot_kinase_dom"/>
</dbReference>
<dbReference type="InterPro" id="IPR011009">
    <property type="entry name" value="Kinase-like_dom_sf"/>
</dbReference>
<dbReference type="PROSITE" id="PS50011">
    <property type="entry name" value="PROTEIN_KINASE_DOM"/>
    <property type="match status" value="1"/>
</dbReference>
<feature type="region of interest" description="Disordered" evidence="1">
    <location>
        <begin position="1"/>
        <end position="54"/>
    </location>
</feature>
<dbReference type="GO" id="GO:0005737">
    <property type="term" value="C:cytoplasm"/>
    <property type="evidence" value="ECO:0007669"/>
    <property type="project" value="TreeGrafter"/>
</dbReference>
<evidence type="ECO:0000259" key="2">
    <source>
        <dbReference type="PROSITE" id="PS50011"/>
    </source>
</evidence>
<dbReference type="Pfam" id="PF00069">
    <property type="entry name" value="Pkinase"/>
    <property type="match status" value="1"/>
</dbReference>
<dbReference type="Gene3D" id="1.10.510.10">
    <property type="entry name" value="Transferase(Phosphotransferase) domain 1"/>
    <property type="match status" value="1"/>
</dbReference>
<dbReference type="EMBL" id="QCYY01003567">
    <property type="protein sequence ID" value="ROT62651.1"/>
    <property type="molecule type" value="Genomic_DNA"/>
</dbReference>
<reference evidence="3 4" key="2">
    <citation type="submission" date="2019-01" db="EMBL/GenBank/DDBJ databases">
        <title>The decoding of complex shrimp genome reveals the adaptation for benthos swimmer, frequently molting mechanism and breeding impact on genome.</title>
        <authorList>
            <person name="Sun Y."/>
            <person name="Gao Y."/>
            <person name="Yu Y."/>
        </authorList>
    </citation>
    <scope>NUCLEOTIDE SEQUENCE [LARGE SCALE GENOMIC DNA]</scope>
    <source>
        <tissue evidence="3">Muscle</tissue>
    </source>
</reference>
<evidence type="ECO:0000313" key="4">
    <source>
        <dbReference type="Proteomes" id="UP000283509"/>
    </source>
</evidence>
<feature type="compositionally biased region" description="Pro residues" evidence="1">
    <location>
        <begin position="13"/>
        <end position="28"/>
    </location>
</feature>
<organism evidence="3 4">
    <name type="scientific">Penaeus vannamei</name>
    <name type="common">Whiteleg shrimp</name>
    <name type="synonym">Litopenaeus vannamei</name>
    <dbReference type="NCBI Taxonomy" id="6689"/>
    <lineage>
        <taxon>Eukaryota</taxon>
        <taxon>Metazoa</taxon>
        <taxon>Ecdysozoa</taxon>
        <taxon>Arthropoda</taxon>
        <taxon>Crustacea</taxon>
        <taxon>Multicrustacea</taxon>
        <taxon>Malacostraca</taxon>
        <taxon>Eumalacostraca</taxon>
        <taxon>Eucarida</taxon>
        <taxon>Decapoda</taxon>
        <taxon>Dendrobranchiata</taxon>
        <taxon>Penaeoidea</taxon>
        <taxon>Penaeidae</taxon>
        <taxon>Penaeus</taxon>
    </lineage>
</organism>
<dbReference type="GO" id="GO:0007165">
    <property type="term" value="P:signal transduction"/>
    <property type="evidence" value="ECO:0007669"/>
    <property type="project" value="TreeGrafter"/>
</dbReference>
<comment type="caution">
    <text evidence="3">The sequence shown here is derived from an EMBL/GenBank/DDBJ whole genome shotgun (WGS) entry which is preliminary data.</text>
</comment>
<evidence type="ECO:0000313" key="3">
    <source>
        <dbReference type="EMBL" id="ROT62651.1"/>
    </source>
</evidence>
<name>A0A3R7LTR2_PENVA</name>
<proteinExistence type="predicted"/>
<reference evidence="3 4" key="1">
    <citation type="submission" date="2018-04" db="EMBL/GenBank/DDBJ databases">
        <authorList>
            <person name="Zhang X."/>
            <person name="Yuan J."/>
            <person name="Li F."/>
            <person name="Xiang J."/>
        </authorList>
    </citation>
    <scope>NUCLEOTIDE SEQUENCE [LARGE SCALE GENOMIC DNA]</scope>
    <source>
        <tissue evidence="3">Muscle</tissue>
    </source>
</reference>
<keyword evidence="4" id="KW-1185">Reference proteome</keyword>
<evidence type="ECO:0000256" key="1">
    <source>
        <dbReference type="SAM" id="MobiDB-lite"/>
    </source>
</evidence>
<dbReference type="STRING" id="6689.A0A3R7LTR2"/>
<dbReference type="InterPro" id="IPR008271">
    <property type="entry name" value="Ser/Thr_kinase_AS"/>
</dbReference>
<feature type="region of interest" description="Disordered" evidence="1">
    <location>
        <begin position="162"/>
        <end position="187"/>
    </location>
</feature>
<accession>A0A3R7LTR2</accession>
<gene>
    <name evidence="3" type="ORF">C7M84_019492</name>
</gene>
<dbReference type="SUPFAM" id="SSF56112">
    <property type="entry name" value="Protein kinase-like (PK-like)"/>
    <property type="match status" value="1"/>
</dbReference>
<dbReference type="PANTHER" id="PTHR23257">
    <property type="entry name" value="SERINE-THREONINE PROTEIN KINASE"/>
    <property type="match status" value="1"/>
</dbReference>
<dbReference type="AlphaFoldDB" id="A0A3R7LTR2"/>
<dbReference type="GO" id="GO:0005524">
    <property type="term" value="F:ATP binding"/>
    <property type="evidence" value="ECO:0007669"/>
    <property type="project" value="InterPro"/>
</dbReference>
<dbReference type="Proteomes" id="UP000283509">
    <property type="component" value="Unassembled WGS sequence"/>
</dbReference>
<dbReference type="InterPro" id="IPR050167">
    <property type="entry name" value="Ser_Thr_protein_kinase"/>
</dbReference>
<feature type="domain" description="Protein kinase" evidence="2">
    <location>
        <begin position="1"/>
        <end position="207"/>
    </location>
</feature>
<dbReference type="PROSITE" id="PS00108">
    <property type="entry name" value="PROTEIN_KINASE_ST"/>
    <property type="match status" value="1"/>
</dbReference>